<name>A0A1G5LCN3_9GAMM</name>
<evidence type="ECO:0000313" key="1">
    <source>
        <dbReference type="EMBL" id="SCZ10622.1"/>
    </source>
</evidence>
<sequence length="174" mass="19308">MYDLADNLLGERSPQSDIDAHLPLAPIADNRLTHSKTPTTQDPIGLRGGLNLYQYASNPLMWVDPLGLKVLYRGMSLDEYNSLMNEGWKAGQGTMEGKWFAESYKDAVTWGNKMGHGGDVFRVVQIDVPDNVASKMHIDPHLDGIGPARYAEVVDLNNHAKVTWSKEIKAKRGC</sequence>
<dbReference type="Proteomes" id="UP000183031">
    <property type="component" value="Unassembled WGS sequence"/>
</dbReference>
<reference evidence="1 2" key="1">
    <citation type="submission" date="2016-10" db="EMBL/GenBank/DDBJ databases">
        <authorList>
            <person name="Varghese N."/>
            <person name="Submissions S."/>
        </authorList>
    </citation>
    <scope>NUCLEOTIDE SEQUENCE [LARGE SCALE GENOMIC DNA]</scope>
    <source>
        <strain evidence="1 2">CGMCC 1.6853</strain>
    </source>
</reference>
<accession>A0A1G5LCN3</accession>
<proteinExistence type="predicted"/>
<gene>
    <name evidence="1" type="ORF">SAMN02927935_04230</name>
</gene>
<protein>
    <submittedName>
        <fullName evidence="1">RHS repeat-associated core domain-containing protein</fullName>
    </submittedName>
</protein>
<dbReference type="NCBIfam" id="TIGR03696">
    <property type="entry name" value="Rhs_assc_core"/>
    <property type="match status" value="1"/>
</dbReference>
<evidence type="ECO:0000313" key="2">
    <source>
        <dbReference type="Proteomes" id="UP000183031"/>
    </source>
</evidence>
<comment type="caution">
    <text evidence="1">The sequence shown here is derived from an EMBL/GenBank/DDBJ whole genome shotgun (WGS) entry which is preliminary data.</text>
</comment>
<keyword evidence="2" id="KW-1185">Reference proteome</keyword>
<dbReference type="EMBL" id="FMUT01000013">
    <property type="protein sequence ID" value="SCZ10622.1"/>
    <property type="molecule type" value="Genomic_DNA"/>
</dbReference>
<dbReference type="Gene3D" id="2.180.10.10">
    <property type="entry name" value="RHS repeat-associated core"/>
    <property type="match status" value="1"/>
</dbReference>
<dbReference type="InterPro" id="IPR022385">
    <property type="entry name" value="Rhs_assc_core"/>
</dbReference>
<organism evidence="1 2">
    <name type="scientific">Serratia nematodiphila</name>
    <dbReference type="NCBI Taxonomy" id="458197"/>
    <lineage>
        <taxon>Bacteria</taxon>
        <taxon>Pseudomonadati</taxon>
        <taxon>Pseudomonadota</taxon>
        <taxon>Gammaproteobacteria</taxon>
        <taxon>Enterobacterales</taxon>
        <taxon>Yersiniaceae</taxon>
        <taxon>Serratia</taxon>
    </lineage>
</organism>